<comment type="similarity">
    <text evidence="1">Belongs to the peptidase C59 family.</text>
</comment>
<sequence length="450" mass="50288">MCTNFSITGMTLDPNKNIPVVGRSMELGPSLKSELFFRSKGHEYTQGAAKELTPYSFESDEFVIRPDISLVNTKLYTWKGKYDFVALNGFSTSIKESVGVTQMLADIASNGMNKEGLTSGTMVLVQSEYQEPLKQDGEFKNCKGVIYYPSITTWILSNCATCQDVIDGLQYDKLVVNENDSDLKESDIPDEDKILVANPFSKVPSAMHFHFHVQDALGNGIVLEYVDGKLTITDLNPIGVLTNDPLIAWQQENVRYNYVDVVPFNFQDNDGHAATPNVETYDNAASRFKCNSNAQGTGFSKVPGSSTPLDRFVRASMMANFSFPVYQLTDEEDILAANLDSMQYRKEALSRDIRVGKEDATTLAFHILNTVDIPQGTSRDSTGNLVHDYTQWATVSDLVNKKYSVRMYESPQIFSLDLNKLDFKKLEKEAPYKLDIGDKSIDITNKVNGR</sequence>
<dbReference type="EMBL" id="JBIHSE010000001">
    <property type="protein sequence ID" value="MFH0271035.1"/>
    <property type="molecule type" value="Genomic_DNA"/>
</dbReference>
<dbReference type="PANTHER" id="PTHR35527">
    <property type="entry name" value="CHOLOYLGLYCINE HYDROLASE"/>
    <property type="match status" value="1"/>
</dbReference>
<organism evidence="4 5">
    <name type="scientific">Vibrio jasicida</name>
    <dbReference type="NCBI Taxonomy" id="766224"/>
    <lineage>
        <taxon>Bacteria</taxon>
        <taxon>Pseudomonadati</taxon>
        <taxon>Pseudomonadota</taxon>
        <taxon>Gammaproteobacteria</taxon>
        <taxon>Vibrionales</taxon>
        <taxon>Vibrionaceae</taxon>
        <taxon>Vibrio</taxon>
    </lineage>
</organism>
<dbReference type="Proteomes" id="UP001607221">
    <property type="component" value="Unassembled WGS sequence"/>
</dbReference>
<feature type="domain" description="Choloylglycine hydrolase/NAAA C-terminal" evidence="3">
    <location>
        <begin position="359"/>
        <end position="423"/>
    </location>
</feature>
<dbReference type="Gene3D" id="3.60.60.10">
    <property type="entry name" value="Penicillin V Acylase, Chain A"/>
    <property type="match status" value="1"/>
</dbReference>
<dbReference type="GO" id="GO:0016787">
    <property type="term" value="F:hydrolase activity"/>
    <property type="evidence" value="ECO:0007669"/>
    <property type="project" value="UniProtKB-KW"/>
</dbReference>
<reference evidence="4 5" key="1">
    <citation type="submission" date="2024-10" db="EMBL/GenBank/DDBJ databases">
        <authorList>
            <person name="Yibar A."/>
            <person name="Saticioglu I.B."/>
            <person name="Duman M."/>
            <person name="Ajmi N."/>
            <person name="Gurler F."/>
            <person name="Ay H."/>
            <person name="Onuk E."/>
            <person name="Guler S."/>
            <person name="Romalde J.L."/>
        </authorList>
    </citation>
    <scope>NUCLEOTIDE SEQUENCE [LARGE SCALE GENOMIC DNA]</scope>
    <source>
        <strain evidence="4 5">1-TCBS-A</strain>
    </source>
</reference>
<dbReference type="InterPro" id="IPR029132">
    <property type="entry name" value="CBAH/NAAA_C"/>
</dbReference>
<evidence type="ECO:0000259" key="3">
    <source>
        <dbReference type="Pfam" id="PF02275"/>
    </source>
</evidence>
<dbReference type="Pfam" id="PF02275">
    <property type="entry name" value="CBAH"/>
    <property type="match status" value="2"/>
</dbReference>
<evidence type="ECO:0000256" key="1">
    <source>
        <dbReference type="ARBA" id="ARBA00006625"/>
    </source>
</evidence>
<gene>
    <name evidence="4" type="ORF">ACGRHZ_06785</name>
</gene>
<dbReference type="PANTHER" id="PTHR35527:SF2">
    <property type="entry name" value="HYDROLASE"/>
    <property type="match status" value="1"/>
</dbReference>
<dbReference type="RefSeq" id="WP_394631883.1">
    <property type="nucleotide sequence ID" value="NZ_JBIHSE010000001.1"/>
</dbReference>
<proteinExistence type="inferred from homology"/>
<dbReference type="SUPFAM" id="SSF56235">
    <property type="entry name" value="N-terminal nucleophile aminohydrolases (Ntn hydrolases)"/>
    <property type="match status" value="1"/>
</dbReference>
<comment type="caution">
    <text evidence="4">The sequence shown here is derived from an EMBL/GenBank/DDBJ whole genome shotgun (WGS) entry which is preliminary data.</text>
</comment>
<dbReference type="InterPro" id="IPR029055">
    <property type="entry name" value="Ntn_hydrolases_N"/>
</dbReference>
<keyword evidence="5" id="KW-1185">Reference proteome</keyword>
<evidence type="ECO:0000256" key="2">
    <source>
        <dbReference type="ARBA" id="ARBA00022801"/>
    </source>
</evidence>
<name>A0ABW7J611_9VIBR</name>
<dbReference type="InterPro" id="IPR052193">
    <property type="entry name" value="Peptidase_C59"/>
</dbReference>
<accession>A0ABW7J611</accession>
<evidence type="ECO:0000313" key="4">
    <source>
        <dbReference type="EMBL" id="MFH0271035.1"/>
    </source>
</evidence>
<protein>
    <submittedName>
        <fullName evidence="4">Linear amide C-N hydrolase</fullName>
    </submittedName>
</protein>
<evidence type="ECO:0000313" key="5">
    <source>
        <dbReference type="Proteomes" id="UP001607221"/>
    </source>
</evidence>
<feature type="domain" description="Choloylglycine hydrolase/NAAA C-terminal" evidence="3">
    <location>
        <begin position="8"/>
        <end position="320"/>
    </location>
</feature>
<keyword evidence="2 4" id="KW-0378">Hydrolase</keyword>